<evidence type="ECO:0000313" key="1">
    <source>
        <dbReference type="EMBL" id="SFD88054.1"/>
    </source>
</evidence>
<reference evidence="1 2" key="1">
    <citation type="submission" date="2016-10" db="EMBL/GenBank/DDBJ databases">
        <authorList>
            <person name="Varghese N."/>
            <person name="Submissions S."/>
        </authorList>
    </citation>
    <scope>NUCLEOTIDE SEQUENCE [LARGE SCALE GENOMIC DNA]</scope>
    <source>
        <strain evidence="2">YIM D21,KCTC 23444,ACCC 10710</strain>
    </source>
</reference>
<organism evidence="1 2">
    <name type="scientific">Roseivivax sediminis</name>
    <dbReference type="NCBI Taxonomy" id="936889"/>
    <lineage>
        <taxon>Bacteria</taxon>
        <taxon>Pseudomonadati</taxon>
        <taxon>Pseudomonadota</taxon>
        <taxon>Alphaproteobacteria</taxon>
        <taxon>Rhodobacterales</taxon>
        <taxon>Roseobacteraceae</taxon>
        <taxon>Roseivivax</taxon>
    </lineage>
</organism>
<proteinExistence type="predicted"/>
<dbReference type="Proteomes" id="UP000325289">
    <property type="component" value="Unassembled WGS sequence"/>
</dbReference>
<dbReference type="AlphaFoldDB" id="A0A1I1VYS1"/>
<accession>A0A1I1VYS1</accession>
<keyword evidence="2" id="KW-1185">Reference proteome</keyword>
<protein>
    <submittedName>
        <fullName evidence="1">Uncharacterized protein</fullName>
    </submittedName>
</protein>
<name>A0A1I1VYS1_9RHOB</name>
<dbReference type="EMBL" id="FOMS01000004">
    <property type="protein sequence ID" value="SFD88054.1"/>
    <property type="molecule type" value="Genomic_DNA"/>
</dbReference>
<gene>
    <name evidence="1" type="ORF">SAMN04515678_10420</name>
</gene>
<evidence type="ECO:0000313" key="2">
    <source>
        <dbReference type="Proteomes" id="UP000325289"/>
    </source>
</evidence>
<sequence length="54" mass="5498">MAQVGAALWGAVRGGVRAASSGALAGRALQSGETSVRVDGPLIRHNFPLSPERV</sequence>